<dbReference type="AlphaFoldDB" id="X0W2Q4"/>
<comment type="caution">
    <text evidence="1">The sequence shown here is derived from an EMBL/GenBank/DDBJ whole genome shotgun (WGS) entry which is preliminary data.</text>
</comment>
<accession>X0W2Q4</accession>
<name>X0W2Q4_9ZZZZ</name>
<proteinExistence type="predicted"/>
<dbReference type="EMBL" id="BARS01035471">
    <property type="protein sequence ID" value="GAG18908.1"/>
    <property type="molecule type" value="Genomic_DNA"/>
</dbReference>
<feature type="non-terminal residue" evidence="1">
    <location>
        <position position="62"/>
    </location>
</feature>
<protein>
    <submittedName>
        <fullName evidence="1">Uncharacterized protein</fullName>
    </submittedName>
</protein>
<sequence>MLIEIDVKNLSGLKVSKRNENVIAVANEIKTDLFTNIQPVLPGDLPDDMKADIVNPFDFECI</sequence>
<gene>
    <name evidence="1" type="ORF">S01H1_54648</name>
</gene>
<evidence type="ECO:0000313" key="1">
    <source>
        <dbReference type="EMBL" id="GAG18908.1"/>
    </source>
</evidence>
<organism evidence="1">
    <name type="scientific">marine sediment metagenome</name>
    <dbReference type="NCBI Taxonomy" id="412755"/>
    <lineage>
        <taxon>unclassified sequences</taxon>
        <taxon>metagenomes</taxon>
        <taxon>ecological metagenomes</taxon>
    </lineage>
</organism>
<reference evidence="1" key="1">
    <citation type="journal article" date="2014" name="Front. Microbiol.">
        <title>High frequency of phylogenetically diverse reductive dehalogenase-homologous genes in deep subseafloor sedimentary metagenomes.</title>
        <authorList>
            <person name="Kawai M."/>
            <person name="Futagami T."/>
            <person name="Toyoda A."/>
            <person name="Takaki Y."/>
            <person name="Nishi S."/>
            <person name="Hori S."/>
            <person name="Arai W."/>
            <person name="Tsubouchi T."/>
            <person name="Morono Y."/>
            <person name="Uchiyama I."/>
            <person name="Ito T."/>
            <person name="Fujiyama A."/>
            <person name="Inagaki F."/>
            <person name="Takami H."/>
        </authorList>
    </citation>
    <scope>NUCLEOTIDE SEQUENCE</scope>
    <source>
        <strain evidence="1">Expedition CK06-06</strain>
    </source>
</reference>